<evidence type="ECO:0000313" key="3">
    <source>
        <dbReference type="Proteomes" id="UP001597297"/>
    </source>
</evidence>
<feature type="domain" description="DUF6922" evidence="1">
    <location>
        <begin position="34"/>
        <end position="63"/>
    </location>
</feature>
<dbReference type="Pfam" id="PF21956">
    <property type="entry name" value="DUF6922"/>
    <property type="match status" value="1"/>
</dbReference>
<organism evidence="2 3">
    <name type="scientific">Rubritalea spongiae</name>
    <dbReference type="NCBI Taxonomy" id="430797"/>
    <lineage>
        <taxon>Bacteria</taxon>
        <taxon>Pseudomonadati</taxon>
        <taxon>Verrucomicrobiota</taxon>
        <taxon>Verrucomicrobiia</taxon>
        <taxon>Verrucomicrobiales</taxon>
        <taxon>Rubritaleaceae</taxon>
        <taxon>Rubritalea</taxon>
    </lineage>
</organism>
<keyword evidence="3" id="KW-1185">Reference proteome</keyword>
<sequence length="65" mass="7610">MQVINVVDIRLNREKTHDTLFPAAIIHVTTMQHFSEHLFWDTNIQHIDPQKNATSLTQRVLEKST</sequence>
<protein>
    <submittedName>
        <fullName evidence="2">DUF6922 domain-containing protein</fullName>
    </submittedName>
</protein>
<dbReference type="Proteomes" id="UP001597297">
    <property type="component" value="Unassembled WGS sequence"/>
</dbReference>
<gene>
    <name evidence="2" type="ORF">ACFSQZ_06450</name>
</gene>
<comment type="caution">
    <text evidence="2">The sequence shown here is derived from an EMBL/GenBank/DDBJ whole genome shotgun (WGS) entry which is preliminary data.</text>
</comment>
<name>A0ABW5E160_9BACT</name>
<dbReference type="EMBL" id="JBHUJC010000019">
    <property type="protein sequence ID" value="MFD2276101.1"/>
    <property type="molecule type" value="Genomic_DNA"/>
</dbReference>
<reference evidence="3" key="1">
    <citation type="journal article" date="2019" name="Int. J. Syst. Evol. Microbiol.">
        <title>The Global Catalogue of Microorganisms (GCM) 10K type strain sequencing project: providing services to taxonomists for standard genome sequencing and annotation.</title>
        <authorList>
            <consortium name="The Broad Institute Genomics Platform"/>
            <consortium name="The Broad Institute Genome Sequencing Center for Infectious Disease"/>
            <person name="Wu L."/>
            <person name="Ma J."/>
        </authorList>
    </citation>
    <scope>NUCLEOTIDE SEQUENCE [LARGE SCALE GENOMIC DNA]</scope>
    <source>
        <strain evidence="3">JCM 16545</strain>
    </source>
</reference>
<evidence type="ECO:0000259" key="1">
    <source>
        <dbReference type="Pfam" id="PF21956"/>
    </source>
</evidence>
<dbReference type="InterPro" id="IPR053830">
    <property type="entry name" value="DUF6922"/>
</dbReference>
<proteinExistence type="predicted"/>
<dbReference type="RefSeq" id="WP_377095322.1">
    <property type="nucleotide sequence ID" value="NZ_JBHSJM010000001.1"/>
</dbReference>
<accession>A0ABW5E160</accession>
<evidence type="ECO:0000313" key="2">
    <source>
        <dbReference type="EMBL" id="MFD2276101.1"/>
    </source>
</evidence>